<reference evidence="14 15" key="1">
    <citation type="submission" date="2024-04" db="EMBL/GenBank/DDBJ databases">
        <title>Novel species of the genus Ideonella isolated from streams.</title>
        <authorList>
            <person name="Lu H."/>
        </authorList>
    </citation>
    <scope>NUCLEOTIDE SEQUENCE [LARGE SCALE GENOMIC DNA]</scope>
    <source>
        <strain evidence="14 15">BYS139W</strain>
    </source>
</reference>
<evidence type="ECO:0000313" key="14">
    <source>
        <dbReference type="EMBL" id="MEK8026324.1"/>
    </source>
</evidence>
<evidence type="ECO:0000313" key="15">
    <source>
        <dbReference type="Proteomes" id="UP001368500"/>
    </source>
</evidence>
<sequence>MAFGRLERHRPAPPIGEINMTPLIDVMLVLLVIFIITAPLMASRLALDLPKADGAQPATEAVVPLVLALDADGRLHWGDEPVAEDEAQRRLLAAATRDPATEVQLRADARVPYGRVAALLDQIQQAGLSRIGFVTAPAAAAR</sequence>
<evidence type="ECO:0000256" key="11">
    <source>
        <dbReference type="ARBA" id="ARBA00023136"/>
    </source>
</evidence>
<gene>
    <name evidence="14" type="ORF">AACH11_10175</name>
</gene>
<keyword evidence="7" id="KW-0997">Cell inner membrane</keyword>
<evidence type="ECO:0000256" key="6">
    <source>
        <dbReference type="ARBA" id="ARBA00022475"/>
    </source>
</evidence>
<dbReference type="PANTHER" id="PTHR30558">
    <property type="entry name" value="EXBD MEMBRANE COMPONENT OF PMF-DRIVEN MACROMOLECULE IMPORT SYSTEM"/>
    <property type="match status" value="1"/>
</dbReference>
<comment type="similarity">
    <text evidence="3 12">Belongs to the ExbD/TolR family.</text>
</comment>
<comment type="caution">
    <text evidence="14">The sequence shown here is derived from an EMBL/GenBank/DDBJ whole genome shotgun (WGS) entry which is preliminary data.</text>
</comment>
<evidence type="ECO:0000256" key="2">
    <source>
        <dbReference type="ARBA" id="ARBA00004249"/>
    </source>
</evidence>
<evidence type="ECO:0000256" key="1">
    <source>
        <dbReference type="ARBA" id="ARBA00003540"/>
    </source>
</evidence>
<dbReference type="Pfam" id="PF02472">
    <property type="entry name" value="ExbD"/>
    <property type="match status" value="1"/>
</dbReference>
<dbReference type="RefSeq" id="WP_341374110.1">
    <property type="nucleotide sequence ID" value="NZ_JBBUTF010000008.1"/>
</dbReference>
<name>A0ABU9BB55_9BURK</name>
<dbReference type="InterPro" id="IPR003400">
    <property type="entry name" value="ExbD"/>
</dbReference>
<dbReference type="EMBL" id="JBBUTF010000008">
    <property type="protein sequence ID" value="MEK8026324.1"/>
    <property type="molecule type" value="Genomic_DNA"/>
</dbReference>
<evidence type="ECO:0000256" key="12">
    <source>
        <dbReference type="RuleBase" id="RU003879"/>
    </source>
</evidence>
<keyword evidence="5 12" id="KW-0813">Transport</keyword>
<evidence type="ECO:0000256" key="5">
    <source>
        <dbReference type="ARBA" id="ARBA00022448"/>
    </source>
</evidence>
<dbReference type="Gene3D" id="3.30.420.270">
    <property type="match status" value="1"/>
</dbReference>
<evidence type="ECO:0000256" key="4">
    <source>
        <dbReference type="ARBA" id="ARBA00011471"/>
    </source>
</evidence>
<evidence type="ECO:0000256" key="8">
    <source>
        <dbReference type="ARBA" id="ARBA00022692"/>
    </source>
</evidence>
<comment type="subcellular location">
    <subcellularLocation>
        <location evidence="2">Cell inner membrane</location>
        <topology evidence="2">Single-pass type II membrane protein</topology>
    </subcellularLocation>
    <subcellularLocation>
        <location evidence="12">Cell membrane</location>
        <topology evidence="12">Single-pass type II membrane protein</topology>
    </subcellularLocation>
</comment>
<keyword evidence="11 13" id="KW-0472">Membrane</keyword>
<keyword evidence="9 12" id="KW-0653">Protein transport</keyword>
<evidence type="ECO:0000256" key="13">
    <source>
        <dbReference type="SAM" id="Phobius"/>
    </source>
</evidence>
<accession>A0ABU9BB55</accession>
<keyword evidence="8 12" id="KW-0812">Transmembrane</keyword>
<evidence type="ECO:0000256" key="7">
    <source>
        <dbReference type="ARBA" id="ARBA00022519"/>
    </source>
</evidence>
<dbReference type="PANTHER" id="PTHR30558:SF12">
    <property type="entry name" value="BIOPOLYMER TRANSPORT PROTEIN EXBD"/>
    <property type="match status" value="1"/>
</dbReference>
<feature type="transmembrane region" description="Helical" evidence="13">
    <location>
        <begin position="20"/>
        <end position="42"/>
    </location>
</feature>
<evidence type="ECO:0000256" key="9">
    <source>
        <dbReference type="ARBA" id="ARBA00022927"/>
    </source>
</evidence>
<keyword evidence="10 13" id="KW-1133">Transmembrane helix</keyword>
<keyword evidence="15" id="KW-1185">Reference proteome</keyword>
<keyword evidence="6" id="KW-1003">Cell membrane</keyword>
<protein>
    <submittedName>
        <fullName evidence="14">Biopolymer transporter ExbD</fullName>
    </submittedName>
</protein>
<comment type="subunit">
    <text evidence="4">The accessory proteins ExbB and ExbD seem to form a complex with TonB.</text>
</comment>
<organism evidence="14 15">
    <name type="scientific">Pseudaquabacterium rugosum</name>
    <dbReference type="NCBI Taxonomy" id="2984194"/>
    <lineage>
        <taxon>Bacteria</taxon>
        <taxon>Pseudomonadati</taxon>
        <taxon>Pseudomonadota</taxon>
        <taxon>Betaproteobacteria</taxon>
        <taxon>Burkholderiales</taxon>
        <taxon>Sphaerotilaceae</taxon>
        <taxon>Pseudaquabacterium</taxon>
    </lineage>
</organism>
<comment type="function">
    <text evidence="1">Involved in the TonB-dependent energy-dependent transport of various receptor-bound substrates.</text>
</comment>
<evidence type="ECO:0000256" key="10">
    <source>
        <dbReference type="ARBA" id="ARBA00022989"/>
    </source>
</evidence>
<proteinExistence type="inferred from homology"/>
<dbReference type="Proteomes" id="UP001368500">
    <property type="component" value="Unassembled WGS sequence"/>
</dbReference>
<evidence type="ECO:0000256" key="3">
    <source>
        <dbReference type="ARBA" id="ARBA00005811"/>
    </source>
</evidence>